<dbReference type="PANTHER" id="PTHR12725:SF117">
    <property type="entry name" value="HALOACID DEHALOGENASE-LIKE HYDROLASE"/>
    <property type="match status" value="1"/>
</dbReference>
<reference evidence="1 2" key="1">
    <citation type="submission" date="2009-02" db="EMBL/GenBank/DDBJ databases">
        <title>The Genome Sequence of Oxalobacter formigenes OXCC13.</title>
        <authorList>
            <consortium name="The Broad Institute Genome Sequencing Platform"/>
            <person name="Ward D."/>
            <person name="Young S.K."/>
            <person name="Kodira C.D."/>
            <person name="Zeng Q."/>
            <person name="Koehrsen M."/>
            <person name="Alvarado L."/>
            <person name="Berlin A."/>
            <person name="Borenstein D."/>
            <person name="Chen Z."/>
            <person name="Engels R."/>
            <person name="Freedman E."/>
            <person name="Gellesch M."/>
            <person name="Goldberg J."/>
            <person name="Griggs A."/>
            <person name="Gujja S."/>
            <person name="Heiman D."/>
            <person name="Hepburn T."/>
            <person name="Howarth C."/>
            <person name="Jen D."/>
            <person name="Larson L."/>
            <person name="Lewis B."/>
            <person name="Mehta T."/>
            <person name="Park D."/>
            <person name="Pearson M."/>
            <person name="Roberts A."/>
            <person name="Saif S."/>
            <person name="Shea T."/>
            <person name="Shenoy N."/>
            <person name="Sisk P."/>
            <person name="Stolte C."/>
            <person name="Sykes S."/>
            <person name="Walk T."/>
            <person name="White J."/>
            <person name="Yandava C."/>
            <person name="Allison M.J."/>
            <person name="Lander E."/>
            <person name="Nusbaum C."/>
            <person name="Galagan J."/>
            <person name="Birren B."/>
        </authorList>
    </citation>
    <scope>NUCLEOTIDE SEQUENCE [LARGE SCALE GENOMIC DNA]</scope>
    <source>
        <strain evidence="1 2">OXCC13</strain>
    </source>
</reference>
<dbReference type="EC" id="3.1.3.5" evidence="1"/>
<accession>C3XC36</accession>
<protein>
    <submittedName>
        <fullName evidence="1">Pyrimidine 5'-nucleotidase</fullName>
        <ecNumber evidence="1">3.1.3.5</ecNumber>
    </submittedName>
</protein>
<sequence length="251" mass="28860">MHGLFYERTADSSMIWLFDLDNTLHNASLAIFPRISQNMNGYIAEKYSSVGKKLTPEQADQLRIAFWKRFGATLLGISRIYNSKARDFLKSAHQFDNLDSLIHAERGLSVLLKNLPGKKILLTNSAYSYSKNVLEILGLSSVFDEHISIESMRVHGILEPKPSKKFFRKFLMKKKVKPGDCILVEDNIHILKTAKSLGIKTVLVTRYLNESRHSNHAYPVVYRKQPFSRPPYVDLKVSSVRQLSRRLNRIH</sequence>
<dbReference type="InterPro" id="IPR036412">
    <property type="entry name" value="HAD-like_sf"/>
</dbReference>
<dbReference type="Pfam" id="PF13419">
    <property type="entry name" value="HAD_2"/>
    <property type="match status" value="1"/>
</dbReference>
<dbReference type="InterPro" id="IPR023214">
    <property type="entry name" value="HAD_sf"/>
</dbReference>
<dbReference type="SFLD" id="SFLDS00003">
    <property type="entry name" value="Haloacid_Dehalogenase"/>
    <property type="match status" value="1"/>
</dbReference>
<evidence type="ECO:0000313" key="1">
    <source>
        <dbReference type="EMBL" id="EEO30762.1"/>
    </source>
</evidence>
<dbReference type="STRING" id="847.BRW83_0295"/>
<dbReference type="EMBL" id="GG658170">
    <property type="protein sequence ID" value="EEO30762.1"/>
    <property type="molecule type" value="Genomic_DNA"/>
</dbReference>
<dbReference type="InterPro" id="IPR006439">
    <property type="entry name" value="HAD-SF_hydro_IA"/>
</dbReference>
<dbReference type="PANTHER" id="PTHR12725">
    <property type="entry name" value="HALOACID DEHALOGENASE-LIKE HYDROLASE"/>
    <property type="match status" value="1"/>
</dbReference>
<dbReference type="NCBIfam" id="TIGR01993">
    <property type="entry name" value="Pyr-5-nucltdase"/>
    <property type="match status" value="1"/>
</dbReference>
<dbReference type="AlphaFoldDB" id="C3XC36"/>
<dbReference type="NCBIfam" id="TIGR01509">
    <property type="entry name" value="HAD-SF-IA-v3"/>
    <property type="match status" value="1"/>
</dbReference>
<dbReference type="Proteomes" id="UP000005089">
    <property type="component" value="Unassembled WGS sequence"/>
</dbReference>
<gene>
    <name evidence="1" type="ORF">OFBG_01790</name>
</gene>
<keyword evidence="1" id="KW-0378">Hydrolase</keyword>
<name>C3XC36_OXAFO</name>
<evidence type="ECO:0000313" key="2">
    <source>
        <dbReference type="Proteomes" id="UP000005089"/>
    </source>
</evidence>
<dbReference type="SFLD" id="SFLDG01132">
    <property type="entry name" value="C1.5.3:_5'-Nucleotidase_Like"/>
    <property type="match status" value="1"/>
</dbReference>
<dbReference type="InterPro" id="IPR010237">
    <property type="entry name" value="Pyr-5-nucltdase"/>
</dbReference>
<dbReference type="SFLD" id="SFLDG01129">
    <property type="entry name" value="C1.5:_HAD__Beta-PGM__Phosphata"/>
    <property type="match status" value="1"/>
</dbReference>
<keyword evidence="2" id="KW-1185">Reference proteome</keyword>
<dbReference type="GO" id="GO:0008253">
    <property type="term" value="F:5'-nucleotidase activity"/>
    <property type="evidence" value="ECO:0007669"/>
    <property type="project" value="UniProtKB-EC"/>
</dbReference>
<dbReference type="InterPro" id="IPR041492">
    <property type="entry name" value="HAD_2"/>
</dbReference>
<dbReference type="eggNOG" id="COG0546">
    <property type="taxonomic scope" value="Bacteria"/>
</dbReference>
<organism evidence="1 2">
    <name type="scientific">Oxalobacter formigenes OXCC13</name>
    <dbReference type="NCBI Taxonomy" id="556269"/>
    <lineage>
        <taxon>Bacteria</taxon>
        <taxon>Pseudomonadati</taxon>
        <taxon>Pseudomonadota</taxon>
        <taxon>Betaproteobacteria</taxon>
        <taxon>Burkholderiales</taxon>
        <taxon>Oxalobacteraceae</taxon>
        <taxon>Oxalobacter</taxon>
    </lineage>
</organism>
<dbReference type="Gene3D" id="1.10.150.450">
    <property type="match status" value="1"/>
</dbReference>
<dbReference type="HOGENOM" id="CLU_059493_2_0_4"/>
<dbReference type="OrthoDB" id="8558420at2"/>
<dbReference type="SUPFAM" id="SSF56784">
    <property type="entry name" value="HAD-like"/>
    <property type="match status" value="1"/>
</dbReference>
<dbReference type="Gene3D" id="3.40.50.1000">
    <property type="entry name" value="HAD superfamily/HAD-like"/>
    <property type="match status" value="1"/>
</dbReference>
<proteinExistence type="predicted"/>